<evidence type="ECO:0000313" key="4">
    <source>
        <dbReference type="Proteomes" id="UP001368270"/>
    </source>
</evidence>
<feature type="transmembrane region" description="Helical" evidence="2">
    <location>
        <begin position="65"/>
        <end position="85"/>
    </location>
</feature>
<feature type="region of interest" description="Disordered" evidence="1">
    <location>
        <begin position="165"/>
        <end position="198"/>
    </location>
</feature>
<protein>
    <submittedName>
        <fullName evidence="3">Uncharacterized protein</fullName>
    </submittedName>
</protein>
<keyword evidence="2" id="KW-1133">Transmembrane helix</keyword>
<dbReference type="RefSeq" id="WP_339404765.1">
    <property type="nucleotide sequence ID" value="NZ_JBBGAZ010000018.1"/>
</dbReference>
<proteinExistence type="predicted"/>
<accession>A0ABU8QL73</accession>
<evidence type="ECO:0000313" key="3">
    <source>
        <dbReference type="EMBL" id="MEJ5220153.1"/>
    </source>
</evidence>
<dbReference type="Proteomes" id="UP001368270">
    <property type="component" value="Unassembled WGS sequence"/>
</dbReference>
<name>A0ABU8QL73_9RHOB</name>
<feature type="transmembrane region" description="Helical" evidence="2">
    <location>
        <begin position="122"/>
        <end position="146"/>
    </location>
</feature>
<sequence>MLEFVVGLVKRIIAVAVFWIALASLSHALDNAGWAYANYLLVALLAHITIILAVLWISQPEHLQSPVNAVTCLTALVLFVVWPVVKLDGGIAVTFFERQYGVLAGSGFDRLLFAIVSLTEDILPWCLLVLSALLIIGNIIRGILYVSDHRKQHPRSIMVSFENRQGLGERKKRKQGSSVEPDDVHADSNANPLDVFKS</sequence>
<gene>
    <name evidence="3" type="ORF">WG622_18000</name>
</gene>
<organism evidence="3 4">
    <name type="scientific">Cognatishimia coralii</name>
    <dbReference type="NCBI Taxonomy" id="3083254"/>
    <lineage>
        <taxon>Bacteria</taxon>
        <taxon>Pseudomonadati</taxon>
        <taxon>Pseudomonadota</taxon>
        <taxon>Alphaproteobacteria</taxon>
        <taxon>Rhodobacterales</taxon>
        <taxon>Paracoccaceae</taxon>
        <taxon>Cognatishimia</taxon>
    </lineage>
</organism>
<comment type="caution">
    <text evidence="3">The sequence shown here is derived from an EMBL/GenBank/DDBJ whole genome shotgun (WGS) entry which is preliminary data.</text>
</comment>
<keyword evidence="2" id="KW-0472">Membrane</keyword>
<dbReference type="EMBL" id="JBBGAZ010000018">
    <property type="protein sequence ID" value="MEJ5220153.1"/>
    <property type="molecule type" value="Genomic_DNA"/>
</dbReference>
<keyword evidence="4" id="KW-1185">Reference proteome</keyword>
<feature type="transmembrane region" description="Helical" evidence="2">
    <location>
        <begin position="38"/>
        <end position="58"/>
    </location>
</feature>
<keyword evidence="2" id="KW-0812">Transmembrane</keyword>
<reference evidence="3 4" key="1">
    <citation type="submission" date="2024-03" db="EMBL/GenBank/DDBJ databases">
        <title>Cognatishimia coralii sp. nov., a marine bacterium isolated from coral surrounding seawater.</title>
        <authorList>
            <person name="Liu X."/>
            <person name="Liu S."/>
            <person name="Sun H."/>
            <person name="Zhang Y."/>
        </authorList>
    </citation>
    <scope>NUCLEOTIDE SEQUENCE [LARGE SCALE GENOMIC DNA]</scope>
    <source>
        <strain evidence="3 4">D5M38</strain>
    </source>
</reference>
<evidence type="ECO:0000256" key="1">
    <source>
        <dbReference type="SAM" id="MobiDB-lite"/>
    </source>
</evidence>
<evidence type="ECO:0000256" key="2">
    <source>
        <dbReference type="SAM" id="Phobius"/>
    </source>
</evidence>